<evidence type="ECO:0000313" key="13">
    <source>
        <dbReference type="Proteomes" id="UP001190926"/>
    </source>
</evidence>
<dbReference type="GO" id="GO:0016020">
    <property type="term" value="C:membrane"/>
    <property type="evidence" value="ECO:0007669"/>
    <property type="project" value="UniProtKB-SubCell"/>
</dbReference>
<dbReference type="CDD" id="cd11072">
    <property type="entry name" value="CYP71-like"/>
    <property type="match status" value="1"/>
</dbReference>
<dbReference type="AlphaFoldDB" id="A0AAD4JFC6"/>
<comment type="cofactor">
    <cofactor evidence="1 9">
        <name>heme</name>
        <dbReference type="ChEBI" id="CHEBI:30413"/>
    </cofactor>
</comment>
<dbReference type="GO" id="GO:0004497">
    <property type="term" value="F:monooxygenase activity"/>
    <property type="evidence" value="ECO:0007669"/>
    <property type="project" value="UniProtKB-KW"/>
</dbReference>
<keyword evidence="11" id="KW-0472">Membrane</keyword>
<keyword evidence="7 9" id="KW-0408">Iron</keyword>
<dbReference type="FunFam" id="1.10.630.10:FF:000011">
    <property type="entry name" value="Cytochrome P450 83B1"/>
    <property type="match status" value="1"/>
</dbReference>
<evidence type="ECO:0000256" key="8">
    <source>
        <dbReference type="ARBA" id="ARBA00023033"/>
    </source>
</evidence>
<dbReference type="Proteomes" id="UP001190926">
    <property type="component" value="Unassembled WGS sequence"/>
</dbReference>
<dbReference type="PANTHER" id="PTHR47955">
    <property type="entry name" value="CYTOCHROME P450 FAMILY 71 PROTEIN"/>
    <property type="match status" value="1"/>
</dbReference>
<feature type="binding site" description="axial binding residue" evidence="9">
    <location>
        <position position="458"/>
    </location>
    <ligand>
        <name>heme</name>
        <dbReference type="ChEBI" id="CHEBI:30413"/>
    </ligand>
    <ligandPart>
        <name>Fe</name>
        <dbReference type="ChEBI" id="CHEBI:18248"/>
    </ligandPart>
</feature>
<dbReference type="PROSITE" id="PS00086">
    <property type="entry name" value="CYTOCHROME_P450"/>
    <property type="match status" value="1"/>
</dbReference>
<dbReference type="PRINTS" id="PR00385">
    <property type="entry name" value="P450"/>
</dbReference>
<dbReference type="InterPro" id="IPR036396">
    <property type="entry name" value="Cyt_P450_sf"/>
</dbReference>
<evidence type="ECO:0000256" key="2">
    <source>
        <dbReference type="ARBA" id="ARBA00004167"/>
    </source>
</evidence>
<gene>
    <name evidence="12" type="ORF">C2S53_005643</name>
</gene>
<keyword evidence="5 9" id="KW-0479">Metal-binding</keyword>
<keyword evidence="11" id="KW-0812">Transmembrane</keyword>
<dbReference type="GO" id="GO:0016705">
    <property type="term" value="F:oxidoreductase activity, acting on paired donors, with incorporation or reduction of molecular oxygen"/>
    <property type="evidence" value="ECO:0007669"/>
    <property type="project" value="InterPro"/>
</dbReference>
<dbReference type="PRINTS" id="PR00463">
    <property type="entry name" value="EP450I"/>
</dbReference>
<dbReference type="PANTHER" id="PTHR47955:SF15">
    <property type="entry name" value="CYTOCHROME P450 71A2-LIKE"/>
    <property type="match status" value="1"/>
</dbReference>
<evidence type="ECO:0000256" key="10">
    <source>
        <dbReference type="RuleBase" id="RU000461"/>
    </source>
</evidence>
<comment type="similarity">
    <text evidence="3 10">Belongs to the cytochrome P450 family.</text>
</comment>
<accession>A0AAD4JFC6</accession>
<keyword evidence="8 10" id="KW-0503">Monooxygenase</keyword>
<proteinExistence type="inferred from homology"/>
<reference evidence="12 13" key="1">
    <citation type="journal article" date="2021" name="Nat. Commun.">
        <title>Incipient diploidization of the medicinal plant Perilla within 10,000 years.</title>
        <authorList>
            <person name="Zhang Y."/>
            <person name="Shen Q."/>
            <person name="Leng L."/>
            <person name="Zhang D."/>
            <person name="Chen S."/>
            <person name="Shi Y."/>
            <person name="Ning Z."/>
            <person name="Chen S."/>
        </authorList>
    </citation>
    <scope>NUCLEOTIDE SEQUENCE [LARGE SCALE GENOMIC DNA]</scope>
    <source>
        <strain evidence="13">cv. PC099</strain>
    </source>
</reference>
<dbReference type="GO" id="GO:0005506">
    <property type="term" value="F:iron ion binding"/>
    <property type="evidence" value="ECO:0007669"/>
    <property type="project" value="InterPro"/>
</dbReference>
<dbReference type="GO" id="GO:0020037">
    <property type="term" value="F:heme binding"/>
    <property type="evidence" value="ECO:0007669"/>
    <property type="project" value="InterPro"/>
</dbReference>
<organism evidence="12 13">
    <name type="scientific">Perilla frutescens var. hirtella</name>
    <name type="common">Perilla citriodora</name>
    <name type="synonym">Perilla setoyensis</name>
    <dbReference type="NCBI Taxonomy" id="608512"/>
    <lineage>
        <taxon>Eukaryota</taxon>
        <taxon>Viridiplantae</taxon>
        <taxon>Streptophyta</taxon>
        <taxon>Embryophyta</taxon>
        <taxon>Tracheophyta</taxon>
        <taxon>Spermatophyta</taxon>
        <taxon>Magnoliopsida</taxon>
        <taxon>eudicotyledons</taxon>
        <taxon>Gunneridae</taxon>
        <taxon>Pentapetalae</taxon>
        <taxon>asterids</taxon>
        <taxon>lamiids</taxon>
        <taxon>Lamiales</taxon>
        <taxon>Lamiaceae</taxon>
        <taxon>Nepetoideae</taxon>
        <taxon>Elsholtzieae</taxon>
        <taxon>Perilla</taxon>
    </lineage>
</organism>
<dbReference type="InterPro" id="IPR002401">
    <property type="entry name" value="Cyt_P450_E_grp-I"/>
</dbReference>
<keyword evidence="4 9" id="KW-0349">Heme</keyword>
<sequence>MLSLEQQQIDKFVLHPFLLLFISLFSICFLTKWLCKNSSNGRLKPPSPPRLPILGNLHQLSVLSHRSLQSLGAKHGPLMLLHFGRKPVIIVQSADAASEIMKKHDLNFADKPHTRTIRRIFYDLKDIAAAPYGEYWRKLKSICILQLLSSRRVQSFNFIRDEEIGLLMKKIESCCSSHLPVNLSELFESVTNNVICRAAFGRKYSEGLASKKFLMLLRELLHLSASVSIGEFIPWLSWINRVNGFDSRVDKTVKEVDDFLELVIQDHLDGDLESDGDAVNGESRENFFVDILLSIYKDNSIGVSIDKDNIKAIILDILAGGTDTTSATLEWAMTEILKHPNILSNLQKEAREILKDRQDITDDDLEKMPYLKAVIKETLRLHPPIPLYGRIAREEVRVMGYDVAAGTMIIINPWAIGRDPASWEAPEKFEPDRFMNSLVDYKGQDFELIPFGAGRRGCPGIGFAMASVQLVLANIVHKFEWNSPVGSNLEDLDTTEQPGTTIHRKHPLFAVATHCYL</sequence>
<dbReference type="Pfam" id="PF00067">
    <property type="entry name" value="p450"/>
    <property type="match status" value="1"/>
</dbReference>
<keyword evidence="6 10" id="KW-0560">Oxidoreductase</keyword>
<name>A0AAD4JFC6_PERFH</name>
<dbReference type="EMBL" id="SDAM02000072">
    <property type="protein sequence ID" value="KAH6832294.1"/>
    <property type="molecule type" value="Genomic_DNA"/>
</dbReference>
<keyword evidence="11" id="KW-1133">Transmembrane helix</keyword>
<dbReference type="InterPro" id="IPR017972">
    <property type="entry name" value="Cyt_P450_CS"/>
</dbReference>
<evidence type="ECO:0000256" key="3">
    <source>
        <dbReference type="ARBA" id="ARBA00010617"/>
    </source>
</evidence>
<evidence type="ECO:0000256" key="4">
    <source>
        <dbReference type="ARBA" id="ARBA00022617"/>
    </source>
</evidence>
<evidence type="ECO:0000256" key="9">
    <source>
        <dbReference type="PIRSR" id="PIRSR602401-1"/>
    </source>
</evidence>
<keyword evidence="13" id="KW-1185">Reference proteome</keyword>
<evidence type="ECO:0000313" key="12">
    <source>
        <dbReference type="EMBL" id="KAH6832294.1"/>
    </source>
</evidence>
<dbReference type="Gene3D" id="1.10.630.10">
    <property type="entry name" value="Cytochrome P450"/>
    <property type="match status" value="1"/>
</dbReference>
<evidence type="ECO:0000256" key="5">
    <source>
        <dbReference type="ARBA" id="ARBA00022723"/>
    </source>
</evidence>
<protein>
    <recommendedName>
        <fullName evidence="14">Cytochrome P450</fullName>
    </recommendedName>
</protein>
<comment type="caution">
    <text evidence="12">The sequence shown here is derived from an EMBL/GenBank/DDBJ whole genome shotgun (WGS) entry which is preliminary data.</text>
</comment>
<evidence type="ECO:0000256" key="11">
    <source>
        <dbReference type="SAM" id="Phobius"/>
    </source>
</evidence>
<comment type="subcellular location">
    <subcellularLocation>
        <location evidence="2">Membrane</location>
        <topology evidence="2">Single-pass membrane protein</topology>
    </subcellularLocation>
</comment>
<evidence type="ECO:0000256" key="6">
    <source>
        <dbReference type="ARBA" id="ARBA00023002"/>
    </source>
</evidence>
<evidence type="ECO:0008006" key="14">
    <source>
        <dbReference type="Google" id="ProtNLM"/>
    </source>
</evidence>
<evidence type="ECO:0000256" key="7">
    <source>
        <dbReference type="ARBA" id="ARBA00023004"/>
    </source>
</evidence>
<dbReference type="SUPFAM" id="SSF48264">
    <property type="entry name" value="Cytochrome P450"/>
    <property type="match status" value="1"/>
</dbReference>
<dbReference type="InterPro" id="IPR001128">
    <property type="entry name" value="Cyt_P450"/>
</dbReference>
<feature type="transmembrane region" description="Helical" evidence="11">
    <location>
        <begin position="12"/>
        <end position="35"/>
    </location>
</feature>
<evidence type="ECO:0000256" key="1">
    <source>
        <dbReference type="ARBA" id="ARBA00001971"/>
    </source>
</evidence>